<dbReference type="PANTHER" id="PTHR36437">
    <property type="entry name" value="GLYOXALASE/BLEOMYCIN RESISTANCE PROTEIN/DIOXYGENASE"/>
    <property type="match status" value="1"/>
</dbReference>
<dbReference type="InterPro" id="IPR004360">
    <property type="entry name" value="Glyas_Fos-R_dOase_dom"/>
</dbReference>
<evidence type="ECO:0000313" key="3">
    <source>
        <dbReference type="Proteomes" id="UP000589521"/>
    </source>
</evidence>
<name>A0A7Z0M7H9_9STRE</name>
<dbReference type="Gene3D" id="3.10.180.10">
    <property type="entry name" value="2,3-Dihydroxybiphenyl 1,2-Dioxygenase, domain 1"/>
    <property type="match status" value="1"/>
</dbReference>
<organism evidence="2 3">
    <name type="scientific">Streptococcus danieliae</name>
    <dbReference type="NCBI Taxonomy" id="747656"/>
    <lineage>
        <taxon>Bacteria</taxon>
        <taxon>Bacillati</taxon>
        <taxon>Bacillota</taxon>
        <taxon>Bacilli</taxon>
        <taxon>Lactobacillales</taxon>
        <taxon>Streptococcaceae</taxon>
        <taxon>Streptococcus</taxon>
    </lineage>
</organism>
<dbReference type="PROSITE" id="PS51819">
    <property type="entry name" value="VOC"/>
    <property type="match status" value="1"/>
</dbReference>
<dbReference type="PANTHER" id="PTHR36437:SF2">
    <property type="entry name" value="GLYOXALASE_BLEOMYCIN RESISTANCE PROTEIN_DIOXYGENASE"/>
    <property type="match status" value="1"/>
</dbReference>
<dbReference type="AlphaFoldDB" id="A0A7Z0M7H9"/>
<dbReference type="InterPro" id="IPR037523">
    <property type="entry name" value="VOC_core"/>
</dbReference>
<dbReference type="Proteomes" id="UP000589521">
    <property type="component" value="Unassembled WGS sequence"/>
</dbReference>
<dbReference type="EMBL" id="JACBXX010000164">
    <property type="protein sequence ID" value="NYS97121.1"/>
    <property type="molecule type" value="Genomic_DNA"/>
</dbReference>
<dbReference type="Pfam" id="PF00903">
    <property type="entry name" value="Glyoxalase"/>
    <property type="match status" value="1"/>
</dbReference>
<comment type="caution">
    <text evidence="2">The sequence shown here is derived from an EMBL/GenBank/DDBJ whole genome shotgun (WGS) entry which is preliminary data.</text>
</comment>
<protein>
    <submittedName>
        <fullName evidence="2">VOC family protein</fullName>
    </submittedName>
</protein>
<proteinExistence type="predicted"/>
<evidence type="ECO:0000259" key="1">
    <source>
        <dbReference type="PROSITE" id="PS51819"/>
    </source>
</evidence>
<accession>A0A7Z0M7H9</accession>
<reference evidence="2 3" key="1">
    <citation type="submission" date="2020-07" db="EMBL/GenBank/DDBJ databases">
        <title>MOT database genomes.</title>
        <authorList>
            <person name="Joseph S."/>
            <person name="Aduse-Opoku J."/>
            <person name="Hashim A."/>
            <person name="Wade W."/>
            <person name="Curtis M."/>
        </authorList>
    </citation>
    <scope>NUCLEOTIDE SEQUENCE [LARGE SCALE GENOMIC DNA]</scope>
    <source>
        <strain evidence="2 3">STR</strain>
    </source>
</reference>
<dbReference type="RefSeq" id="WP_179925735.1">
    <property type="nucleotide sequence ID" value="NZ_JACBXX010000164.1"/>
</dbReference>
<gene>
    <name evidence="2" type="ORF">HZY94_08035</name>
</gene>
<dbReference type="SUPFAM" id="SSF54593">
    <property type="entry name" value="Glyoxalase/Bleomycin resistance protein/Dihydroxybiphenyl dioxygenase"/>
    <property type="match status" value="1"/>
</dbReference>
<dbReference type="InterPro" id="IPR029068">
    <property type="entry name" value="Glyas_Bleomycin-R_OHBP_Dase"/>
</dbReference>
<evidence type="ECO:0000313" key="2">
    <source>
        <dbReference type="EMBL" id="NYS97121.1"/>
    </source>
</evidence>
<feature type="domain" description="VOC" evidence="1">
    <location>
        <begin position="4"/>
        <end position="124"/>
    </location>
</feature>
<sequence length="126" mass="14305">MIDSLGQVVVYVNDIEQAAKFWKDQVGFELVERQENLGLVSYLVAPKKDSQVQIVLQDKAQVAELSPELDLGTPSFLMESADLDATYQFMLDRGVLVMPIVDLGLMRVFNFSDLEENYFAIREVKK</sequence>